<feature type="signal peptide" evidence="1">
    <location>
        <begin position="1"/>
        <end position="22"/>
    </location>
</feature>
<dbReference type="GeneID" id="99988269"/>
<dbReference type="RefSeq" id="WP_090260447.1">
    <property type="nucleotide sequence ID" value="NZ_FOIR01000004.1"/>
</dbReference>
<accession>A0A1I0RHV6</accession>
<dbReference type="PANTHER" id="PTHR34094:SF1">
    <property type="entry name" value="PROTEIN FAM185A"/>
    <property type="match status" value="1"/>
</dbReference>
<keyword evidence="1" id="KW-0732">Signal</keyword>
<feature type="chain" id="PRO_5011543140" evidence="1">
    <location>
        <begin position="23"/>
        <end position="320"/>
    </location>
</feature>
<gene>
    <name evidence="3" type="ORF">SAMN05216290_3599</name>
</gene>
<reference evidence="4" key="1">
    <citation type="submission" date="2016-10" db="EMBL/GenBank/DDBJ databases">
        <authorList>
            <person name="Varghese N."/>
            <person name="Submissions S."/>
        </authorList>
    </citation>
    <scope>NUCLEOTIDE SEQUENCE [LARGE SCALE GENOMIC DNA]</scope>
    <source>
        <strain evidence="4">CGMCC 1.12402</strain>
    </source>
</reference>
<dbReference type="PANTHER" id="PTHR34094">
    <property type="match status" value="1"/>
</dbReference>
<dbReference type="EMBL" id="FOIR01000004">
    <property type="protein sequence ID" value="SEW40503.1"/>
    <property type="molecule type" value="Genomic_DNA"/>
</dbReference>
<dbReference type="OrthoDB" id="979194at2"/>
<dbReference type="STRING" id="1267423.SAMN05216290_3599"/>
<evidence type="ECO:0000256" key="1">
    <source>
        <dbReference type="SAM" id="SignalP"/>
    </source>
</evidence>
<organism evidence="3 4">
    <name type="scientific">Roseivirga pacifica</name>
    <dbReference type="NCBI Taxonomy" id="1267423"/>
    <lineage>
        <taxon>Bacteria</taxon>
        <taxon>Pseudomonadati</taxon>
        <taxon>Bacteroidota</taxon>
        <taxon>Cytophagia</taxon>
        <taxon>Cytophagales</taxon>
        <taxon>Roseivirgaceae</taxon>
        <taxon>Roseivirga</taxon>
    </lineage>
</organism>
<proteinExistence type="predicted"/>
<feature type="domain" description="DUF4097" evidence="2">
    <location>
        <begin position="33"/>
        <end position="254"/>
    </location>
</feature>
<evidence type="ECO:0000259" key="2">
    <source>
        <dbReference type="Pfam" id="PF13349"/>
    </source>
</evidence>
<dbReference type="InterPro" id="IPR025164">
    <property type="entry name" value="Toastrack_DUF4097"/>
</dbReference>
<name>A0A1I0RHV6_9BACT</name>
<dbReference type="AlphaFoldDB" id="A0A1I0RHV6"/>
<evidence type="ECO:0000313" key="4">
    <source>
        <dbReference type="Proteomes" id="UP000199437"/>
    </source>
</evidence>
<keyword evidence="4" id="KW-1185">Reference proteome</keyword>
<sequence>MHKLKLSLTAIALCIFAFSSTAQERIEKSFSGIENIRLVTSSGNGTIKKSSNNEVKVTLEFTYDEEDYKPSFEQRGETLYIEEEFRRSRWTRGYSEWTLEVPDGLELDFKTGSGNIEVDGVVIELQVNSGSGNIQVDRVSGDTRANTGSGNISFRDVDGMLDANTGSGSIRLEGVKGDADLNTGSGNIRANGVEGALDLNTGSGNIDIREATITGASSFNTGSGNTSVVLSAALNSDVSLNTGSGNATLDFNGQKIEGEFIMRANDKSDIRAPFRFDKEYEGSGDRWGGRNRGYTKEAKIGSKNITIRISTGSGNAVVRE</sequence>
<dbReference type="Pfam" id="PF13349">
    <property type="entry name" value="DUF4097"/>
    <property type="match status" value="1"/>
</dbReference>
<dbReference type="Gene3D" id="2.160.20.120">
    <property type="match status" value="1"/>
</dbReference>
<protein>
    <submittedName>
        <fullName evidence="3">DUF4097 and DUF4098 domain-containing protein YvlB</fullName>
    </submittedName>
</protein>
<evidence type="ECO:0000313" key="3">
    <source>
        <dbReference type="EMBL" id="SEW40503.1"/>
    </source>
</evidence>
<dbReference type="Proteomes" id="UP000199437">
    <property type="component" value="Unassembled WGS sequence"/>
</dbReference>